<evidence type="ECO:0000313" key="3">
    <source>
        <dbReference type="Proteomes" id="UP000249390"/>
    </source>
</evidence>
<keyword evidence="3" id="KW-1185">Reference proteome</keyword>
<name>A0A328E6Q3_9ASTE</name>
<dbReference type="PANTHER" id="PTHR33257:SF4">
    <property type="entry name" value="EXPRESSED PROTEIN"/>
    <property type="match status" value="1"/>
</dbReference>
<feature type="region of interest" description="Disordered" evidence="1">
    <location>
        <begin position="134"/>
        <end position="163"/>
    </location>
</feature>
<dbReference type="AlphaFoldDB" id="A0A328E6Q3"/>
<proteinExistence type="predicted"/>
<comment type="caution">
    <text evidence="2">The sequence shown here is derived from an EMBL/GenBank/DDBJ whole genome shotgun (WGS) entry which is preliminary data.</text>
</comment>
<evidence type="ECO:0000313" key="2">
    <source>
        <dbReference type="EMBL" id="RAL52309.1"/>
    </source>
</evidence>
<organism evidence="2 3">
    <name type="scientific">Cuscuta australis</name>
    <dbReference type="NCBI Taxonomy" id="267555"/>
    <lineage>
        <taxon>Eukaryota</taxon>
        <taxon>Viridiplantae</taxon>
        <taxon>Streptophyta</taxon>
        <taxon>Embryophyta</taxon>
        <taxon>Tracheophyta</taxon>
        <taxon>Spermatophyta</taxon>
        <taxon>Magnoliopsida</taxon>
        <taxon>eudicotyledons</taxon>
        <taxon>Gunneridae</taxon>
        <taxon>Pentapetalae</taxon>
        <taxon>asterids</taxon>
        <taxon>lamiids</taxon>
        <taxon>Solanales</taxon>
        <taxon>Convolvulaceae</taxon>
        <taxon>Cuscuteae</taxon>
        <taxon>Cuscuta</taxon>
        <taxon>Cuscuta subgen. Grammica</taxon>
        <taxon>Cuscuta sect. Cleistogrammica</taxon>
    </lineage>
</organism>
<feature type="compositionally biased region" description="Low complexity" evidence="1">
    <location>
        <begin position="81"/>
        <end position="90"/>
    </location>
</feature>
<accession>A0A328E6Q3</accession>
<feature type="region of interest" description="Disordered" evidence="1">
    <location>
        <begin position="52"/>
        <end position="105"/>
    </location>
</feature>
<dbReference type="PANTHER" id="PTHR33257">
    <property type="entry name" value="OS05G0165500 PROTEIN"/>
    <property type="match status" value="1"/>
</dbReference>
<protein>
    <submittedName>
        <fullName evidence="2">Uncharacterized protein</fullName>
    </submittedName>
</protein>
<feature type="region of interest" description="Disordered" evidence="1">
    <location>
        <begin position="178"/>
        <end position="201"/>
    </location>
</feature>
<dbReference type="EMBL" id="NQVE01000035">
    <property type="protein sequence ID" value="RAL52309.1"/>
    <property type="molecule type" value="Genomic_DNA"/>
</dbReference>
<dbReference type="Proteomes" id="UP000249390">
    <property type="component" value="Unassembled WGS sequence"/>
</dbReference>
<sequence length="213" mass="22937">MLRSDPHTQTQMIIAQKNDKFFSRLLSKEEKSSANKESSFRFFSCESSKSSIPFRWESQPGTPKHPLSAASLPPLTPPPSYHSSSSPATARLKSSSRGGGGGFIARTSSLPTKLLQLPLSFSRRYSSKKAVAPSISSSSCSSSFSLPPPTPTADSNGRRKGLGSDFRLRVEEMFRDDVGGEQQPCSGDGGIGPGGKTSKSLRASRSWLCFNNL</sequence>
<reference evidence="2 3" key="1">
    <citation type="submission" date="2018-06" db="EMBL/GenBank/DDBJ databases">
        <title>The Genome of Cuscuta australis (Dodder) Provides Insight into the Evolution of Plant Parasitism.</title>
        <authorList>
            <person name="Liu H."/>
        </authorList>
    </citation>
    <scope>NUCLEOTIDE SEQUENCE [LARGE SCALE GENOMIC DNA]</scope>
    <source>
        <strain evidence="3">cv. Yunnan</strain>
        <tissue evidence="2">Vines</tissue>
    </source>
</reference>
<feature type="compositionally biased region" description="Low complexity" evidence="1">
    <location>
        <begin position="134"/>
        <end position="145"/>
    </location>
</feature>
<gene>
    <name evidence="2" type="ORF">DM860_016158</name>
</gene>
<evidence type="ECO:0000256" key="1">
    <source>
        <dbReference type="SAM" id="MobiDB-lite"/>
    </source>
</evidence>